<dbReference type="InterPro" id="IPR049806">
    <property type="entry name" value="MasK-like_C"/>
</dbReference>
<dbReference type="RefSeq" id="WP_014802194.1">
    <property type="nucleotide sequence ID" value="NC_018020.1"/>
</dbReference>
<evidence type="ECO:0008006" key="3">
    <source>
        <dbReference type="Google" id="ProtNLM"/>
    </source>
</evidence>
<name>I4B319_TURPD</name>
<proteinExistence type="predicted"/>
<dbReference type="NCBIfam" id="NF033768">
    <property type="entry name" value="myxo_SS_tail"/>
    <property type="match status" value="1"/>
</dbReference>
<dbReference type="EMBL" id="CP002959">
    <property type="protein sequence ID" value="AFM11676.1"/>
    <property type="molecule type" value="Genomic_DNA"/>
</dbReference>
<dbReference type="KEGG" id="tpx:Turpa_1027"/>
<sequence>MTEHKWLTKSSLSVALASLALASTVMAGYLMFELRAMSGALAAQTGRHERGGRGNDAYLAGPVKNRIQKGYGELHTCYLEYLKTNPQLKDGSVTLDWQIDTNGDTLKPEVVRSDIKNAPFENCLAAKIARWQFAPTPVVKYVEHRFNFKNEL</sequence>
<reference evidence="1 2" key="1">
    <citation type="submission" date="2012-06" db="EMBL/GenBank/DDBJ databases">
        <title>The complete chromosome of genome of Turneriella parva DSM 21527.</title>
        <authorList>
            <consortium name="US DOE Joint Genome Institute (JGI-PGF)"/>
            <person name="Lucas S."/>
            <person name="Han J."/>
            <person name="Lapidus A."/>
            <person name="Bruce D."/>
            <person name="Goodwin L."/>
            <person name="Pitluck S."/>
            <person name="Peters L."/>
            <person name="Kyrpides N."/>
            <person name="Mavromatis K."/>
            <person name="Ivanova N."/>
            <person name="Mikhailova N."/>
            <person name="Chertkov O."/>
            <person name="Detter J.C."/>
            <person name="Tapia R."/>
            <person name="Han C."/>
            <person name="Land M."/>
            <person name="Hauser L."/>
            <person name="Markowitz V."/>
            <person name="Cheng J.-F."/>
            <person name="Hugenholtz P."/>
            <person name="Woyke T."/>
            <person name="Wu D."/>
            <person name="Gronow S."/>
            <person name="Wellnitz S."/>
            <person name="Brambilla E."/>
            <person name="Klenk H.-P."/>
            <person name="Eisen J.A."/>
        </authorList>
    </citation>
    <scope>NUCLEOTIDE SEQUENCE [LARGE SCALE GENOMIC DNA]</scope>
    <source>
        <strain evidence="2">ATCC BAA-1111 / DSM 21527 / NCTC 11395 / H</strain>
    </source>
</reference>
<organism evidence="1 2">
    <name type="scientific">Turneriella parva (strain ATCC BAA-1111 / DSM 21527 / NCTC 11395 / H)</name>
    <name type="common">Leptospira parva</name>
    <dbReference type="NCBI Taxonomy" id="869212"/>
    <lineage>
        <taxon>Bacteria</taxon>
        <taxon>Pseudomonadati</taxon>
        <taxon>Spirochaetota</taxon>
        <taxon>Spirochaetia</taxon>
        <taxon>Leptospirales</taxon>
        <taxon>Leptospiraceae</taxon>
        <taxon>Turneriella</taxon>
    </lineage>
</organism>
<keyword evidence="2" id="KW-1185">Reference proteome</keyword>
<accession>I4B319</accession>
<gene>
    <name evidence="1" type="ordered locus">Turpa_1027</name>
</gene>
<dbReference type="OrthoDB" id="328475at2"/>
<dbReference type="HOGENOM" id="CLU_1721563_0_0_12"/>
<dbReference type="Proteomes" id="UP000006048">
    <property type="component" value="Chromosome"/>
</dbReference>
<protein>
    <recommendedName>
        <fullName evidence="3">TonB family protein</fullName>
    </recommendedName>
</protein>
<dbReference type="STRING" id="869212.Turpa_1027"/>
<evidence type="ECO:0000313" key="1">
    <source>
        <dbReference type="EMBL" id="AFM11676.1"/>
    </source>
</evidence>
<dbReference type="AlphaFoldDB" id="I4B319"/>
<evidence type="ECO:0000313" key="2">
    <source>
        <dbReference type="Proteomes" id="UP000006048"/>
    </source>
</evidence>